<accession>A0ABT6LPZ9</accession>
<proteinExistence type="predicted"/>
<dbReference type="Proteomes" id="UP001160499">
    <property type="component" value="Unassembled WGS sequence"/>
</dbReference>
<sequence length="176" mass="18791">MSVRRWGTGLGATGVLLATGAWVAWPATDVDARLWAEVRPAIEARLVADSAGTGYEYKDARWFCRAEALDLDEHDGLVRAGVNTLCVEYGTHEGALLECAGAAIPQVVRLKRDPDGTYHVTSRQEPPDGSEYADWLAAHFSLATEPAAAGSLDAGTLQSTARTHFGLPANAPIRDC</sequence>
<comment type="caution">
    <text evidence="1">The sequence shown here is derived from an EMBL/GenBank/DDBJ whole genome shotgun (WGS) entry which is preliminary data.</text>
</comment>
<organism evidence="1 2">
    <name type="scientific">Streptomyces pseudovenezuelae</name>
    <dbReference type="NCBI Taxonomy" id="67350"/>
    <lineage>
        <taxon>Bacteria</taxon>
        <taxon>Bacillati</taxon>
        <taxon>Actinomycetota</taxon>
        <taxon>Actinomycetes</taxon>
        <taxon>Kitasatosporales</taxon>
        <taxon>Streptomycetaceae</taxon>
        <taxon>Streptomyces</taxon>
        <taxon>Streptomyces aurantiacus group</taxon>
    </lineage>
</organism>
<dbReference type="RefSeq" id="WP_280879263.1">
    <property type="nucleotide sequence ID" value="NZ_JARXVH010000009.1"/>
</dbReference>
<evidence type="ECO:0000313" key="1">
    <source>
        <dbReference type="EMBL" id="MDH6218390.1"/>
    </source>
</evidence>
<protein>
    <submittedName>
        <fullName evidence="1">Uncharacterized protein</fullName>
    </submittedName>
</protein>
<dbReference type="EMBL" id="JARXVH010000009">
    <property type="protein sequence ID" value="MDH6218390.1"/>
    <property type="molecule type" value="Genomic_DNA"/>
</dbReference>
<name>A0ABT6LPZ9_9ACTN</name>
<reference evidence="1 2" key="1">
    <citation type="submission" date="2023-04" db="EMBL/GenBank/DDBJ databases">
        <title>Forest soil microbial communities from Buena Vista Peninsula, Colon Province, Panama.</title>
        <authorList>
            <person name="Bouskill N."/>
        </authorList>
    </citation>
    <scope>NUCLEOTIDE SEQUENCE [LARGE SCALE GENOMIC DNA]</scope>
    <source>
        <strain evidence="1 2">GGS1</strain>
    </source>
</reference>
<keyword evidence="2" id="KW-1185">Reference proteome</keyword>
<evidence type="ECO:0000313" key="2">
    <source>
        <dbReference type="Proteomes" id="UP001160499"/>
    </source>
</evidence>
<gene>
    <name evidence="1" type="ORF">M2283_005722</name>
</gene>